<protein>
    <recommendedName>
        <fullName evidence="4">HEAT repeat domain-containing protein</fullName>
    </recommendedName>
</protein>
<dbReference type="Proteomes" id="UP000632273">
    <property type="component" value="Unassembled WGS sequence"/>
</dbReference>
<organism evidence="2 3">
    <name type="scientific">Hymenobacter cavernae</name>
    <dbReference type="NCBI Taxonomy" id="2044852"/>
    <lineage>
        <taxon>Bacteria</taxon>
        <taxon>Pseudomonadati</taxon>
        <taxon>Bacteroidota</taxon>
        <taxon>Cytophagia</taxon>
        <taxon>Cytophagales</taxon>
        <taxon>Hymenobacteraceae</taxon>
        <taxon>Hymenobacter</taxon>
    </lineage>
</organism>
<accession>A0ABQ1UKZ1</accession>
<evidence type="ECO:0008006" key="4">
    <source>
        <dbReference type="Google" id="ProtNLM"/>
    </source>
</evidence>
<reference evidence="3" key="1">
    <citation type="journal article" date="2019" name="Int. J. Syst. Evol. Microbiol.">
        <title>The Global Catalogue of Microorganisms (GCM) 10K type strain sequencing project: providing services to taxonomists for standard genome sequencing and annotation.</title>
        <authorList>
            <consortium name="The Broad Institute Genomics Platform"/>
            <consortium name="The Broad Institute Genome Sequencing Center for Infectious Disease"/>
            <person name="Wu L."/>
            <person name="Ma J."/>
        </authorList>
    </citation>
    <scope>NUCLEOTIDE SEQUENCE [LARGE SCALE GENOMIC DNA]</scope>
    <source>
        <strain evidence="3">CGMCC 1.15197</strain>
    </source>
</reference>
<dbReference type="InterPro" id="IPR011989">
    <property type="entry name" value="ARM-like"/>
</dbReference>
<name>A0ABQ1UKZ1_9BACT</name>
<feature type="chain" id="PRO_5045043239" description="HEAT repeat domain-containing protein" evidence="1">
    <location>
        <begin position="22"/>
        <end position="222"/>
    </location>
</feature>
<proteinExistence type="predicted"/>
<evidence type="ECO:0000313" key="3">
    <source>
        <dbReference type="Proteomes" id="UP000632273"/>
    </source>
</evidence>
<keyword evidence="3" id="KW-1185">Reference proteome</keyword>
<gene>
    <name evidence="2" type="ORF">GCM10011383_36540</name>
</gene>
<feature type="signal peptide" evidence="1">
    <location>
        <begin position="1"/>
        <end position="21"/>
    </location>
</feature>
<comment type="caution">
    <text evidence="2">The sequence shown here is derived from an EMBL/GenBank/DDBJ whole genome shotgun (WGS) entry which is preliminary data.</text>
</comment>
<dbReference type="EMBL" id="BMHT01000007">
    <property type="protein sequence ID" value="GGF21613.1"/>
    <property type="molecule type" value="Genomic_DNA"/>
</dbReference>
<evidence type="ECO:0000256" key="1">
    <source>
        <dbReference type="SAM" id="SignalP"/>
    </source>
</evidence>
<keyword evidence="1" id="KW-0732">Signal</keyword>
<evidence type="ECO:0000313" key="2">
    <source>
        <dbReference type="EMBL" id="GGF21613.1"/>
    </source>
</evidence>
<dbReference type="Gene3D" id="1.25.10.10">
    <property type="entry name" value="Leucine-rich Repeat Variant"/>
    <property type="match status" value="1"/>
</dbReference>
<dbReference type="RefSeq" id="WP_188815495.1">
    <property type="nucleotide sequence ID" value="NZ_BMHT01000007.1"/>
</dbReference>
<sequence length="222" mass="25146">MKKIVLLFPFFYILQLLGADAQAQRKEEVSIREFVTQFYIHGIPANEAEKYSSQDVPVLAAMLKDPVYQKSWMNIVIVLGYIGSSKATKPLVQFVDSQQGEISVETFRAVLYVFQSLGHIARKDSDKQALKALEDYLSLDSWKTKDLHFSFSRYRNEALSEVLARQAIQGLGVSGKPEANRALSDLRKSKDLRSDWVDNVDEAISRNSAIQARGVEKTLNRK</sequence>